<dbReference type="AlphaFoldDB" id="A0A937VZ55"/>
<reference evidence="2" key="1">
    <citation type="submission" date="2019-03" db="EMBL/GenBank/DDBJ databases">
        <title>Lake Tanganyika Metagenome-Assembled Genomes (MAGs).</title>
        <authorList>
            <person name="Tran P."/>
        </authorList>
    </citation>
    <scope>NUCLEOTIDE SEQUENCE</scope>
    <source>
        <strain evidence="2">K_DeepCast_65m_m2_066</strain>
    </source>
</reference>
<protein>
    <recommendedName>
        <fullName evidence="1">Putative restriction endonuclease domain-containing protein</fullName>
    </recommendedName>
</protein>
<proteinExistence type="predicted"/>
<dbReference type="SUPFAM" id="SSF52980">
    <property type="entry name" value="Restriction endonuclease-like"/>
    <property type="match status" value="1"/>
</dbReference>
<sequence length="105" mass="11399">MRITTRATVDELYRIEGKAELVDGEIVSMSPPGGWPGYAGDEIFASLHAYSKRTRTGRAVGDHKAFWVTLPNRESLSPDAACYTGPDPGMKLMLCLCSCTGCRSV</sequence>
<dbReference type="EMBL" id="VGLS01000016">
    <property type="protein sequence ID" value="MBM3222397.1"/>
    <property type="molecule type" value="Genomic_DNA"/>
</dbReference>
<evidence type="ECO:0000259" key="1">
    <source>
        <dbReference type="Pfam" id="PF05685"/>
    </source>
</evidence>
<gene>
    <name evidence="2" type="ORF">FJZ47_01140</name>
</gene>
<dbReference type="Pfam" id="PF05685">
    <property type="entry name" value="Uma2"/>
    <property type="match status" value="1"/>
</dbReference>
<organism evidence="2 3">
    <name type="scientific">Tectimicrobiota bacterium</name>
    <dbReference type="NCBI Taxonomy" id="2528274"/>
    <lineage>
        <taxon>Bacteria</taxon>
        <taxon>Pseudomonadati</taxon>
        <taxon>Nitrospinota/Tectimicrobiota group</taxon>
        <taxon>Candidatus Tectimicrobiota</taxon>
    </lineage>
</organism>
<dbReference type="InterPro" id="IPR012296">
    <property type="entry name" value="Nuclease_put_TT1808"/>
</dbReference>
<dbReference type="InterPro" id="IPR011335">
    <property type="entry name" value="Restrct_endonuc-II-like"/>
</dbReference>
<evidence type="ECO:0000313" key="3">
    <source>
        <dbReference type="Proteomes" id="UP000712673"/>
    </source>
</evidence>
<dbReference type="Proteomes" id="UP000712673">
    <property type="component" value="Unassembled WGS sequence"/>
</dbReference>
<name>A0A937VZ55_UNCTE</name>
<feature type="domain" description="Putative restriction endonuclease" evidence="1">
    <location>
        <begin position="10"/>
        <end position="86"/>
    </location>
</feature>
<comment type="caution">
    <text evidence="2">The sequence shown here is derived from an EMBL/GenBank/DDBJ whole genome shotgun (WGS) entry which is preliminary data.</text>
</comment>
<evidence type="ECO:0000313" key="2">
    <source>
        <dbReference type="EMBL" id="MBM3222397.1"/>
    </source>
</evidence>
<dbReference type="InterPro" id="IPR008538">
    <property type="entry name" value="Uma2"/>
</dbReference>
<dbReference type="Gene3D" id="3.90.1570.10">
    <property type="entry name" value="tt1808, chain A"/>
    <property type="match status" value="1"/>
</dbReference>
<accession>A0A937VZ55</accession>